<dbReference type="EMBL" id="CP045891">
    <property type="protein sequence ID" value="QQP58301.1"/>
    <property type="molecule type" value="Genomic_DNA"/>
</dbReference>
<dbReference type="Proteomes" id="UP000595437">
    <property type="component" value="Chromosome 2"/>
</dbReference>
<organism evidence="2 3">
    <name type="scientific">Caligus rogercresseyi</name>
    <name type="common">Sea louse</name>
    <dbReference type="NCBI Taxonomy" id="217165"/>
    <lineage>
        <taxon>Eukaryota</taxon>
        <taxon>Metazoa</taxon>
        <taxon>Ecdysozoa</taxon>
        <taxon>Arthropoda</taxon>
        <taxon>Crustacea</taxon>
        <taxon>Multicrustacea</taxon>
        <taxon>Hexanauplia</taxon>
        <taxon>Copepoda</taxon>
        <taxon>Siphonostomatoida</taxon>
        <taxon>Caligidae</taxon>
        <taxon>Caligus</taxon>
    </lineage>
</organism>
<evidence type="ECO:0000256" key="1">
    <source>
        <dbReference type="SAM" id="MobiDB-lite"/>
    </source>
</evidence>
<reference evidence="3" key="1">
    <citation type="submission" date="2021-01" db="EMBL/GenBank/DDBJ databases">
        <title>Caligus Genome Assembly.</title>
        <authorList>
            <person name="Gallardo-Escarate C."/>
        </authorList>
    </citation>
    <scope>NUCLEOTIDE SEQUENCE [LARGE SCALE GENOMIC DNA]</scope>
</reference>
<feature type="region of interest" description="Disordered" evidence="1">
    <location>
        <begin position="1"/>
        <end position="43"/>
    </location>
</feature>
<accession>A0A7T8KLX4</accession>
<proteinExistence type="predicted"/>
<sequence>MNTYYPRYAPRGSPEHSPVDGKAAFNVTPWPSEPWGNTSQTAEVRRHDVWRHIHA</sequence>
<name>A0A7T8KLX4_CALRO</name>
<dbReference type="AlphaFoldDB" id="A0A7T8KLX4"/>
<gene>
    <name evidence="2" type="ORF">FKW44_003569</name>
</gene>
<keyword evidence="3" id="KW-1185">Reference proteome</keyword>
<protein>
    <submittedName>
        <fullName evidence="2">Uncharacterized protein</fullName>
    </submittedName>
</protein>
<evidence type="ECO:0000313" key="3">
    <source>
        <dbReference type="Proteomes" id="UP000595437"/>
    </source>
</evidence>
<evidence type="ECO:0000313" key="2">
    <source>
        <dbReference type="EMBL" id="QQP58301.1"/>
    </source>
</evidence>